<organism evidence="1">
    <name type="scientific">Vibrio phage Vc1</name>
    <dbReference type="NCBI Taxonomy" id="1480731"/>
    <lineage>
        <taxon>Viruses</taxon>
        <taxon>Duplodnaviria</taxon>
        <taxon>Heunggongvirae</taxon>
        <taxon>Uroviricota</taxon>
        <taxon>Caudoviricetes</taxon>
        <taxon>Drexlerviridae</taxon>
        <taxon>Jhansiroadvirus</taxon>
        <taxon>Jhansiroadvirus gwaliVC1</taxon>
    </lineage>
</organism>
<reference evidence="1" key="1">
    <citation type="submission" date="2020-04" db="EMBL/GenBank/DDBJ databases">
        <authorList>
            <person name="Kumar P."/>
            <person name="Meghvansi M.K."/>
            <person name="Kamboj D.V."/>
        </authorList>
    </citation>
    <scope>NUCLEOTIDE SEQUENCE [LARGE SCALE GENOMIC DNA]</scope>
</reference>
<proteinExistence type="predicted"/>
<dbReference type="EMBL" id="MT360682">
    <property type="protein sequence ID" value="QJT70652.1"/>
    <property type="molecule type" value="Genomic_DNA"/>
</dbReference>
<name>A0A6M5CDR0_9CAUD</name>
<protein>
    <submittedName>
        <fullName evidence="1">Uncharacterized protein</fullName>
    </submittedName>
</protein>
<gene>
    <name evidence="1" type="ORF">2019VC1_47</name>
</gene>
<evidence type="ECO:0000313" key="1">
    <source>
        <dbReference type="EMBL" id="QJT70652.1"/>
    </source>
</evidence>
<accession>A0A6M5CDR0</accession>
<sequence>MRKLLWIAMFALIVASVFIRGEHNWIDALSGWLALTSGYIAGRLDESRKE</sequence>